<dbReference type="Gene3D" id="3.30.70.940">
    <property type="entry name" value="NusG, N-terminal domain"/>
    <property type="match status" value="1"/>
</dbReference>
<reference evidence="5" key="1">
    <citation type="journal article" date="2019" name="PLoS Negl. Trop. Dis.">
        <title>Revisiting the worldwide diversity of Leptospira species in the environment.</title>
        <authorList>
            <person name="Vincent A.T."/>
            <person name="Schiettekatte O."/>
            <person name="Bourhy P."/>
            <person name="Veyrier F.J."/>
            <person name="Picardeau M."/>
        </authorList>
    </citation>
    <scope>NUCLEOTIDE SEQUENCE [LARGE SCALE GENOMIC DNA]</scope>
    <source>
        <strain evidence="5">201702476</strain>
    </source>
</reference>
<dbReference type="PANTHER" id="PTHR30265">
    <property type="entry name" value="RHO-INTERACTING TRANSCRIPTION TERMINATION FACTOR NUSG"/>
    <property type="match status" value="1"/>
</dbReference>
<evidence type="ECO:0000256" key="1">
    <source>
        <dbReference type="ARBA" id="ARBA00022814"/>
    </source>
</evidence>
<feature type="domain" description="NusG-like N-terminal" evidence="4">
    <location>
        <begin position="12"/>
        <end position="104"/>
    </location>
</feature>
<evidence type="ECO:0000256" key="3">
    <source>
        <dbReference type="ARBA" id="ARBA00023163"/>
    </source>
</evidence>
<name>A0A4V6QM87_9LEPT</name>
<gene>
    <name evidence="5" type="ORF">EHQ58_01220</name>
</gene>
<evidence type="ECO:0000256" key="2">
    <source>
        <dbReference type="ARBA" id="ARBA00023015"/>
    </source>
</evidence>
<keyword evidence="3" id="KW-0804">Transcription</keyword>
<dbReference type="CDD" id="cd09895">
    <property type="entry name" value="NGN_SP_UpxY"/>
    <property type="match status" value="1"/>
</dbReference>
<sequence length="180" mass="21196">MPENDPTNEERRWYVVYTNPRAEKKLSKLFKKYKIENYLPLITEKKKWSDRIKSVEIPCFKSYIFVYIEFWKERVKVLQLPGAHHFVFHKGQPATVEIDDIESLKSILQIRSETVEVRENEALSKGKFVKVVGGILAGRTVEIEKRKNKIAVFVRFPMMNQVAIVEVKLEDIALEEEVRL</sequence>
<evidence type="ECO:0000259" key="4">
    <source>
        <dbReference type="Pfam" id="PF02357"/>
    </source>
</evidence>
<evidence type="ECO:0000313" key="6">
    <source>
        <dbReference type="Proteomes" id="UP000297693"/>
    </source>
</evidence>
<accession>A0A4V6QM87</accession>
<comment type="caution">
    <text evidence="5">The sequence shown here is derived from an EMBL/GenBank/DDBJ whole genome shotgun (WGS) entry which is preliminary data.</text>
</comment>
<dbReference type="PANTHER" id="PTHR30265:SF4">
    <property type="entry name" value="KOW MOTIF FAMILY PROTEIN, EXPRESSED"/>
    <property type="match status" value="1"/>
</dbReference>
<keyword evidence="1" id="KW-0889">Transcription antitermination</keyword>
<dbReference type="RefSeq" id="WP_135621520.1">
    <property type="nucleotide sequence ID" value="NZ_RQGD01000005.1"/>
</dbReference>
<dbReference type="NCBIfam" id="NF033644">
    <property type="entry name" value="antiterm_UpxY"/>
    <property type="match status" value="1"/>
</dbReference>
<dbReference type="GO" id="GO:0006354">
    <property type="term" value="P:DNA-templated transcription elongation"/>
    <property type="evidence" value="ECO:0007669"/>
    <property type="project" value="InterPro"/>
</dbReference>
<keyword evidence="2" id="KW-0805">Transcription regulation</keyword>
<evidence type="ECO:0000313" key="5">
    <source>
        <dbReference type="EMBL" id="TGL63100.1"/>
    </source>
</evidence>
<dbReference type="OrthoDB" id="9790639at2"/>
<dbReference type="Pfam" id="PF02357">
    <property type="entry name" value="NusG"/>
    <property type="match status" value="1"/>
</dbReference>
<organism evidence="5 6">
    <name type="scientific">Leptospira ognonensis</name>
    <dbReference type="NCBI Taxonomy" id="2484945"/>
    <lineage>
        <taxon>Bacteria</taxon>
        <taxon>Pseudomonadati</taxon>
        <taxon>Spirochaetota</taxon>
        <taxon>Spirochaetia</taxon>
        <taxon>Leptospirales</taxon>
        <taxon>Leptospiraceae</taxon>
        <taxon>Leptospira</taxon>
    </lineage>
</organism>
<dbReference type="InterPro" id="IPR043425">
    <property type="entry name" value="NusG-like"/>
</dbReference>
<dbReference type="EMBL" id="RQGD01000005">
    <property type="protein sequence ID" value="TGL63100.1"/>
    <property type="molecule type" value="Genomic_DNA"/>
</dbReference>
<dbReference type="InterPro" id="IPR036735">
    <property type="entry name" value="NGN_dom_sf"/>
</dbReference>
<dbReference type="GO" id="GO:0031564">
    <property type="term" value="P:transcription antitermination"/>
    <property type="evidence" value="ECO:0007669"/>
    <property type="project" value="UniProtKB-KW"/>
</dbReference>
<dbReference type="InterPro" id="IPR006645">
    <property type="entry name" value="NGN-like_dom"/>
</dbReference>
<keyword evidence="6" id="KW-1185">Reference proteome</keyword>
<dbReference type="Proteomes" id="UP000297693">
    <property type="component" value="Unassembled WGS sequence"/>
</dbReference>
<protein>
    <submittedName>
        <fullName evidence="5">UpxY family transcription antiterminator</fullName>
    </submittedName>
</protein>
<dbReference type="AlphaFoldDB" id="A0A4V6QM87"/>
<proteinExistence type="predicted"/>
<dbReference type="SUPFAM" id="SSF82679">
    <property type="entry name" value="N-utilization substance G protein NusG, N-terminal domain"/>
    <property type="match status" value="1"/>
</dbReference>